<feature type="transmembrane region" description="Helical" evidence="1">
    <location>
        <begin position="23"/>
        <end position="45"/>
    </location>
</feature>
<organism evidence="2 3">
    <name type="scientific">SAR92 clade bacterium H455</name>
    <dbReference type="NCBI Taxonomy" id="2974818"/>
    <lineage>
        <taxon>Bacteria</taxon>
        <taxon>Pseudomonadati</taxon>
        <taxon>Pseudomonadota</taxon>
        <taxon>Gammaproteobacteria</taxon>
        <taxon>Cellvibrionales</taxon>
        <taxon>Porticoccaceae</taxon>
        <taxon>SAR92 clade</taxon>
    </lineage>
</organism>
<sequence>MAVSAAQEAAFTGATLGVPMGSFSLTILLVMFSVLYLWVVWVIVTQWKAWSQGKIDFYDFLTRVVRSIFLTLVLGFLLE</sequence>
<proteinExistence type="predicted"/>
<name>A0ABY5TTX4_9GAMM</name>
<protein>
    <submittedName>
        <fullName evidence="2">TIGR03758 family integrating conjugative element protein</fullName>
    </submittedName>
</protein>
<dbReference type="NCBIfam" id="TIGR03758">
    <property type="entry name" value="conj_TIGR03758"/>
    <property type="match status" value="1"/>
</dbReference>
<dbReference type="Pfam" id="PF11660">
    <property type="entry name" value="DUF3262"/>
    <property type="match status" value="1"/>
</dbReference>
<dbReference type="EMBL" id="CP103416">
    <property type="protein sequence ID" value="UVW35773.1"/>
    <property type="molecule type" value="Genomic_DNA"/>
</dbReference>
<dbReference type="Proteomes" id="UP001059934">
    <property type="component" value="Chromosome"/>
</dbReference>
<evidence type="ECO:0000256" key="1">
    <source>
        <dbReference type="SAM" id="Phobius"/>
    </source>
</evidence>
<keyword evidence="3" id="KW-1185">Reference proteome</keyword>
<dbReference type="InterPro" id="IPR021676">
    <property type="entry name" value="DUF3262"/>
</dbReference>
<gene>
    <name evidence="2" type="ORF">NYF23_03960</name>
</gene>
<keyword evidence="1" id="KW-0812">Transmembrane</keyword>
<keyword evidence="1" id="KW-0472">Membrane</keyword>
<evidence type="ECO:0000313" key="2">
    <source>
        <dbReference type="EMBL" id="UVW35773.1"/>
    </source>
</evidence>
<evidence type="ECO:0000313" key="3">
    <source>
        <dbReference type="Proteomes" id="UP001059934"/>
    </source>
</evidence>
<accession>A0ABY5TTX4</accession>
<reference evidence="2" key="1">
    <citation type="submission" date="2022-08" db="EMBL/GenBank/DDBJ databases">
        <title>Catabolic pathway analysis in culturable SAR92 clade bacteria reveals their overlooked roles in DMSP degradation in coastal seas.</title>
        <authorList>
            <person name="He X."/>
            <person name="Zhang X."/>
            <person name="Zhang Y."/>
        </authorList>
    </citation>
    <scope>NUCLEOTIDE SEQUENCE</scope>
    <source>
        <strain evidence="2">H455</strain>
    </source>
</reference>
<keyword evidence="1" id="KW-1133">Transmembrane helix</keyword>